<organism evidence="1 2">
    <name type="scientific">Prauserella marina</name>
    <dbReference type="NCBI Taxonomy" id="530584"/>
    <lineage>
        <taxon>Bacteria</taxon>
        <taxon>Bacillati</taxon>
        <taxon>Actinomycetota</taxon>
        <taxon>Actinomycetes</taxon>
        <taxon>Pseudonocardiales</taxon>
        <taxon>Pseudonocardiaceae</taxon>
        <taxon>Prauserella</taxon>
    </lineage>
</organism>
<accession>A0A222VST0</accession>
<name>A0A222VST0_9PSEU</name>
<protein>
    <submittedName>
        <fullName evidence="1">Uncharacterized protein</fullName>
    </submittedName>
</protein>
<evidence type="ECO:0000313" key="2">
    <source>
        <dbReference type="Proteomes" id="UP000199494"/>
    </source>
</evidence>
<dbReference type="AlphaFoldDB" id="A0A222VST0"/>
<dbReference type="KEGG" id="pmad:BAY61_20550"/>
<evidence type="ECO:0000313" key="1">
    <source>
        <dbReference type="EMBL" id="SDD84026.1"/>
    </source>
</evidence>
<keyword evidence="2" id="KW-1185">Reference proteome</keyword>
<gene>
    <name evidence="1" type="ORF">SAMN05421630_11369</name>
</gene>
<dbReference type="STRING" id="530584.SAMN05421630_11369"/>
<dbReference type="OrthoDB" id="156718at2"/>
<dbReference type="Proteomes" id="UP000199494">
    <property type="component" value="Unassembled WGS sequence"/>
</dbReference>
<dbReference type="RefSeq" id="WP_091810008.1">
    <property type="nucleotide sequence ID" value="NZ_CP016353.1"/>
</dbReference>
<dbReference type="EMBL" id="FMZE01000013">
    <property type="protein sequence ID" value="SDD84026.1"/>
    <property type="molecule type" value="Genomic_DNA"/>
</dbReference>
<dbReference type="Pfam" id="PF14333">
    <property type="entry name" value="DUF4389"/>
    <property type="match status" value="2"/>
</dbReference>
<dbReference type="InterPro" id="IPR025498">
    <property type="entry name" value="DUF4389"/>
</dbReference>
<reference evidence="1 2" key="1">
    <citation type="submission" date="2016-10" db="EMBL/GenBank/DDBJ databases">
        <authorList>
            <person name="de Groot N.N."/>
        </authorList>
    </citation>
    <scope>NUCLEOTIDE SEQUENCE [LARGE SCALE GENOMIC DNA]</scope>
    <source>
        <strain evidence="1 2">CGMCC 4.5506</strain>
    </source>
</reference>
<sequence>MTTPHRYPVTVEASLDADLSRWLWLVKWLLVLPHYLVLAVLWPVFCLLTVVAFVAILLTGRYLRGLFEFNVGIMRWSWRVHYYAYAALGTDRYPPFTIADVPWYPARLTVDYPARLSRGLVLVKWLLAIPHFLIVGLFAGGGLWLLGWRQTNDSTWAGGGLIGILVLVAGVVLLVKGRYPKPLYDFVLGLDRWVVRVGAYAALMTDEYPPFRLEMGGEAESPDTVPEPAPAARWTGGRIAAVVVGALLVLTSMGLLTGGGVALWADRAQRDPAGYLSASGTFSAPGYALTAERVAFGDNPAGWLGAGLGDVRIRVTATDPAEPVFLGIAAPGDAARYLAGTGYSTVRNLTGDSAPIVHNGGAPSERPEQAGIWVVQSSGPGTRTVTIRPAGGERTVVVLNADLARGVSVDAEAGATIPALPWIAAGALALGVVFLGAGAMLIGRAAHLAGREGADDSRNQPTKP</sequence>
<proteinExistence type="predicted"/>